<protein>
    <recommendedName>
        <fullName evidence="3">Insertion sequence transposase protein</fullName>
    </recommendedName>
</protein>
<evidence type="ECO:0000313" key="2">
    <source>
        <dbReference type="Proteomes" id="UP000194159"/>
    </source>
</evidence>
<accession>A0AAN1ELU2</accession>
<dbReference type="EMBL" id="CP020906">
    <property type="protein sequence ID" value="ARQ12088.1"/>
    <property type="molecule type" value="Genomic_DNA"/>
</dbReference>
<dbReference type="AlphaFoldDB" id="A0AAN1ELU2"/>
<name>A0AAN1ELU2_RHIET</name>
<evidence type="ECO:0008006" key="3">
    <source>
        <dbReference type="Google" id="ProtNLM"/>
    </source>
</evidence>
<proteinExistence type="predicted"/>
<evidence type="ECO:0000313" key="1">
    <source>
        <dbReference type="EMBL" id="ARQ12088.1"/>
    </source>
</evidence>
<dbReference type="Proteomes" id="UP000194159">
    <property type="component" value="Chromosome"/>
</dbReference>
<sequence>MPKPALGVVTRKRYFLANGQHRFGGILYGTSRRACGRLCIHRKKINISIVMTGQKLGFTELDGRIWRVNFLRHDLGYIDSEQRALQTIDKPFGTRLSPMS</sequence>
<reference evidence="1 2" key="1">
    <citation type="submission" date="2017-04" db="EMBL/GenBank/DDBJ databases">
        <title>Complete genome sequences of Rhizobium genomic linages associated to common bean (phaseolus vulgaris).</title>
        <authorList>
            <person name="Santamaria R.I."/>
            <person name="Bustos P."/>
            <person name="Perez-Carrascal O."/>
            <person name="Martinez-Flores I."/>
            <person name="Juarez S."/>
            <person name="Lozano L."/>
            <person name="Miranda F."/>
            <person name="Vinuesa P."/>
            <person name="Martinez-Romero E."/>
            <person name="Cevallos M.A."/>
            <person name="Romero D."/>
            <person name="Davila G."/>
            <person name="Gonzalez V."/>
        </authorList>
    </citation>
    <scope>NUCLEOTIDE SEQUENCE [LARGE SCALE GENOMIC DNA]</scope>
    <source>
        <strain evidence="1 2">NXC12</strain>
    </source>
</reference>
<gene>
    <name evidence="1" type="ORF">NXC12_CH04140</name>
</gene>
<organism evidence="1 2">
    <name type="scientific">Rhizobium etli</name>
    <dbReference type="NCBI Taxonomy" id="29449"/>
    <lineage>
        <taxon>Bacteria</taxon>
        <taxon>Pseudomonadati</taxon>
        <taxon>Pseudomonadota</taxon>
        <taxon>Alphaproteobacteria</taxon>
        <taxon>Hyphomicrobiales</taxon>
        <taxon>Rhizobiaceae</taxon>
        <taxon>Rhizobium/Agrobacterium group</taxon>
        <taxon>Rhizobium</taxon>
    </lineage>
</organism>